<gene>
    <name evidence="2" type="ORF">HLPR_01920</name>
</gene>
<keyword evidence="3" id="KW-1185">Reference proteome</keyword>
<evidence type="ECO:0000313" key="2">
    <source>
        <dbReference type="EMBL" id="BEP27861.1"/>
    </source>
</evidence>
<protein>
    <recommendedName>
        <fullName evidence="4">DUF5673 domain-containing protein</fullName>
    </recommendedName>
</protein>
<feature type="transmembrane region" description="Helical" evidence="1">
    <location>
        <begin position="40"/>
        <end position="58"/>
    </location>
</feature>
<dbReference type="EMBL" id="AP028654">
    <property type="protein sequence ID" value="BEP27861.1"/>
    <property type="molecule type" value="Genomic_DNA"/>
</dbReference>
<dbReference type="AlphaFoldDB" id="A0AAU9EKU9"/>
<evidence type="ECO:0000313" key="3">
    <source>
        <dbReference type="Proteomes" id="UP001321786"/>
    </source>
</evidence>
<evidence type="ECO:0008006" key="4">
    <source>
        <dbReference type="Google" id="ProtNLM"/>
    </source>
</evidence>
<sequence length="206" mass="24345">MKYSDIKIKEKRMIDWVKKLIIILGIVLTLLWSLDSFFKALIMAMINISILLIFNSTMKKNKKKLVKNHQSDDDEVLEIIDHDFFYDMSILPISYIFFISISYIIIIVSVFGNSQFIFITYIIISIFFIILYKKKSCFTYVNEYFTNSGVVVRGVLHPFDKIKKFNFIKFRKGGYLFEANDGENYIKFRINENQKEELSNLLSKEA</sequence>
<accession>A0AAU9EKU9</accession>
<keyword evidence="1" id="KW-1133">Transmembrane helix</keyword>
<organism evidence="2 3">
    <name type="scientific">Helicovermis profundi</name>
    <dbReference type="NCBI Taxonomy" id="3065157"/>
    <lineage>
        <taxon>Bacteria</taxon>
        <taxon>Bacillati</taxon>
        <taxon>Bacillota</taxon>
        <taxon>Clostridia</taxon>
        <taxon>Helicovermis</taxon>
    </lineage>
</organism>
<feature type="transmembrane region" description="Helical" evidence="1">
    <location>
        <begin position="16"/>
        <end position="34"/>
    </location>
</feature>
<evidence type="ECO:0000256" key="1">
    <source>
        <dbReference type="SAM" id="Phobius"/>
    </source>
</evidence>
<reference evidence="2 3" key="1">
    <citation type="submission" date="2023-08" db="EMBL/GenBank/DDBJ databases">
        <title>Helicovermis profunda gen. nov., sp. nov., a novel mesophilic, fermentative bacterium within the Bacillota from a deep-sea hydrothermal vent chimney.</title>
        <authorList>
            <person name="Miyazaki U."/>
            <person name="Mizutani D."/>
            <person name="Hashimoto Y."/>
            <person name="Tame A."/>
            <person name="Sawayama S."/>
            <person name="Miyazaki J."/>
            <person name="Takai K."/>
            <person name="Nakagawa S."/>
        </authorList>
    </citation>
    <scope>NUCLEOTIDE SEQUENCE [LARGE SCALE GENOMIC DNA]</scope>
    <source>
        <strain evidence="2 3">S502</strain>
    </source>
</reference>
<name>A0AAU9EKU9_9FIRM</name>
<feature type="transmembrane region" description="Helical" evidence="1">
    <location>
        <begin position="116"/>
        <end position="132"/>
    </location>
</feature>
<dbReference type="Proteomes" id="UP001321786">
    <property type="component" value="Chromosome"/>
</dbReference>
<dbReference type="KEGG" id="hprf:HLPR_01920"/>
<proteinExistence type="predicted"/>
<dbReference type="RefSeq" id="WP_338536220.1">
    <property type="nucleotide sequence ID" value="NZ_AP028654.1"/>
</dbReference>
<keyword evidence="1" id="KW-0472">Membrane</keyword>
<keyword evidence="1" id="KW-0812">Transmembrane</keyword>
<feature type="transmembrane region" description="Helical" evidence="1">
    <location>
        <begin position="90"/>
        <end position="110"/>
    </location>
</feature>